<sequence>MPPYIHTLSGHDTEACLGRSCCTPTTVRMEACLALQHLAYRRAFWIFRTVYPARTHVDTNVSVPTRRVIRSETKRNSSTHGQCL</sequence>
<proteinExistence type="predicted"/>
<gene>
    <name evidence="1" type="ORF">JI435_414240</name>
</gene>
<dbReference type="VEuPathDB" id="FungiDB:JI435_414240"/>
<name>A0A7U2I2Z2_PHANO</name>
<keyword evidence="2" id="KW-1185">Reference proteome</keyword>
<organism evidence="1 2">
    <name type="scientific">Phaeosphaeria nodorum (strain SN15 / ATCC MYA-4574 / FGSC 10173)</name>
    <name type="common">Glume blotch fungus</name>
    <name type="synonym">Parastagonospora nodorum</name>
    <dbReference type="NCBI Taxonomy" id="321614"/>
    <lineage>
        <taxon>Eukaryota</taxon>
        <taxon>Fungi</taxon>
        <taxon>Dikarya</taxon>
        <taxon>Ascomycota</taxon>
        <taxon>Pezizomycotina</taxon>
        <taxon>Dothideomycetes</taxon>
        <taxon>Pleosporomycetidae</taxon>
        <taxon>Pleosporales</taxon>
        <taxon>Pleosporineae</taxon>
        <taxon>Phaeosphaeriaceae</taxon>
        <taxon>Parastagonospora</taxon>
    </lineage>
</organism>
<evidence type="ECO:0000313" key="2">
    <source>
        <dbReference type="Proteomes" id="UP000663193"/>
    </source>
</evidence>
<reference evidence="2" key="1">
    <citation type="journal article" date="2021" name="BMC Genomics">
        <title>Chromosome-level genome assembly and manually-curated proteome of model necrotroph Parastagonospora nodorum Sn15 reveals a genome-wide trove of candidate effector homologs, and redundancy of virulence-related functions within an accessory chromosome.</title>
        <authorList>
            <person name="Bertazzoni S."/>
            <person name="Jones D.A.B."/>
            <person name="Phan H.T."/>
            <person name="Tan K.-C."/>
            <person name="Hane J.K."/>
        </authorList>
    </citation>
    <scope>NUCLEOTIDE SEQUENCE [LARGE SCALE GENOMIC DNA]</scope>
    <source>
        <strain evidence="2">SN15 / ATCC MYA-4574 / FGSC 10173)</strain>
    </source>
</reference>
<dbReference type="Proteomes" id="UP000663193">
    <property type="component" value="Chromosome 10"/>
</dbReference>
<dbReference type="AlphaFoldDB" id="A0A7U2I2Z2"/>
<protein>
    <submittedName>
        <fullName evidence="1">Uncharacterized protein</fullName>
    </submittedName>
</protein>
<dbReference type="EMBL" id="CP069032">
    <property type="protein sequence ID" value="QRC99899.1"/>
    <property type="molecule type" value="Genomic_DNA"/>
</dbReference>
<accession>A0A7U2I2Z2</accession>
<evidence type="ECO:0000313" key="1">
    <source>
        <dbReference type="EMBL" id="QRC99899.1"/>
    </source>
</evidence>